<dbReference type="Proteomes" id="UP000739180">
    <property type="component" value="Unassembled WGS sequence"/>
</dbReference>
<dbReference type="EMBL" id="VCQT01000045">
    <property type="protein sequence ID" value="TMW10978.1"/>
    <property type="molecule type" value="Genomic_DNA"/>
</dbReference>
<proteinExistence type="predicted"/>
<dbReference type="PROSITE" id="PS50977">
    <property type="entry name" value="HTH_TETR_2"/>
    <property type="match status" value="1"/>
</dbReference>
<keyword evidence="1" id="KW-0805">Transcription regulation</keyword>
<dbReference type="Pfam" id="PF00440">
    <property type="entry name" value="TetR_N"/>
    <property type="match status" value="1"/>
</dbReference>
<dbReference type="Pfam" id="PF09209">
    <property type="entry name" value="CecR_C"/>
    <property type="match status" value="1"/>
</dbReference>
<feature type="region of interest" description="Disordered" evidence="5">
    <location>
        <begin position="1"/>
        <end position="22"/>
    </location>
</feature>
<dbReference type="InterPro" id="IPR015292">
    <property type="entry name" value="Tscrpt_reg_YbiH_C"/>
</dbReference>
<dbReference type="PANTHER" id="PTHR30055">
    <property type="entry name" value="HTH-TYPE TRANSCRIPTIONAL REGULATOR RUTR"/>
    <property type="match status" value="1"/>
</dbReference>
<organism evidence="7 8">
    <name type="scientific">Alloalcanivorax gelatiniphagus</name>
    <dbReference type="NCBI Taxonomy" id="1194167"/>
    <lineage>
        <taxon>Bacteria</taxon>
        <taxon>Pseudomonadati</taxon>
        <taxon>Pseudomonadota</taxon>
        <taxon>Gammaproteobacteria</taxon>
        <taxon>Oceanospirillales</taxon>
        <taxon>Alcanivoracaceae</taxon>
        <taxon>Alloalcanivorax</taxon>
    </lineage>
</organism>
<dbReference type="PRINTS" id="PR00455">
    <property type="entry name" value="HTHTETR"/>
</dbReference>
<dbReference type="InterPro" id="IPR001647">
    <property type="entry name" value="HTH_TetR"/>
</dbReference>
<keyword evidence="2 4" id="KW-0238">DNA-binding</keyword>
<evidence type="ECO:0000313" key="8">
    <source>
        <dbReference type="Proteomes" id="UP000739180"/>
    </source>
</evidence>
<dbReference type="SUPFAM" id="SSF46689">
    <property type="entry name" value="Homeodomain-like"/>
    <property type="match status" value="1"/>
</dbReference>
<accession>A0ABY2XH43</accession>
<keyword evidence="8" id="KW-1185">Reference proteome</keyword>
<feature type="domain" description="HTH tetR-type" evidence="6">
    <location>
        <begin position="20"/>
        <end position="80"/>
    </location>
</feature>
<comment type="caution">
    <text evidence="7">The sequence shown here is derived from an EMBL/GenBank/DDBJ whole genome shotgun (WGS) entry which is preliminary data.</text>
</comment>
<reference evidence="7 8" key="1">
    <citation type="submission" date="2019-05" db="EMBL/GenBank/DDBJ databases">
        <title>Genome of Alcanivorax gelatiniphagus, an oil degrading marine bacteria.</title>
        <authorList>
            <person name="Kwon K.K."/>
        </authorList>
    </citation>
    <scope>NUCLEOTIDE SEQUENCE [LARGE SCALE GENOMIC DNA]</scope>
    <source>
        <strain evidence="7 8">MEBiC 08158</strain>
    </source>
</reference>
<dbReference type="InterPro" id="IPR036271">
    <property type="entry name" value="Tet_transcr_reg_TetR-rel_C_sf"/>
</dbReference>
<evidence type="ECO:0000313" key="7">
    <source>
        <dbReference type="EMBL" id="TMW10978.1"/>
    </source>
</evidence>
<evidence type="ECO:0000259" key="6">
    <source>
        <dbReference type="PROSITE" id="PS50977"/>
    </source>
</evidence>
<evidence type="ECO:0000256" key="1">
    <source>
        <dbReference type="ARBA" id="ARBA00023015"/>
    </source>
</evidence>
<dbReference type="InterPro" id="IPR009057">
    <property type="entry name" value="Homeodomain-like_sf"/>
</dbReference>
<feature type="DNA-binding region" description="H-T-H motif" evidence="4">
    <location>
        <begin position="43"/>
        <end position="62"/>
    </location>
</feature>
<dbReference type="SUPFAM" id="SSF48498">
    <property type="entry name" value="Tetracyclin repressor-like, C-terminal domain"/>
    <property type="match status" value="1"/>
</dbReference>
<evidence type="ECO:0000256" key="5">
    <source>
        <dbReference type="SAM" id="MobiDB-lite"/>
    </source>
</evidence>
<evidence type="ECO:0000256" key="3">
    <source>
        <dbReference type="ARBA" id="ARBA00023163"/>
    </source>
</evidence>
<keyword evidence="3" id="KW-0804">Transcription</keyword>
<dbReference type="Gene3D" id="1.10.10.60">
    <property type="entry name" value="Homeodomain-like"/>
    <property type="match status" value="1"/>
</dbReference>
<dbReference type="RefSeq" id="WP_138773814.1">
    <property type="nucleotide sequence ID" value="NZ_JBHSSX010000116.1"/>
</dbReference>
<evidence type="ECO:0000256" key="4">
    <source>
        <dbReference type="PROSITE-ProRule" id="PRU00335"/>
    </source>
</evidence>
<evidence type="ECO:0000256" key="2">
    <source>
        <dbReference type="ARBA" id="ARBA00023125"/>
    </source>
</evidence>
<protein>
    <submittedName>
        <fullName evidence="7">DUF1956 domain-containing protein</fullName>
    </submittedName>
</protein>
<sequence length="228" mass="25386">MAQQSAGSGQRPASEPSRSEATRKRLVDAGLRLFSRQGFDAVSTRALANAAKANQAAIPYHFQSKEGLYQAVAWRIVEMVRPAMEPAVLEVHQRHAGGVTDLVQAREDVALLVGALLDKILSQRHKYEIGYFLLREQMQPTAAMDILYDELIEPVHELLARLVGPLRGKPATDPDVIIEVQALYGEAIVFGVHRTTLIRRLGVEALDEDHLARIVRVVRETLLRQFPL</sequence>
<name>A0ABY2XH43_9GAMM</name>
<dbReference type="Gene3D" id="1.10.357.10">
    <property type="entry name" value="Tetracycline Repressor, domain 2"/>
    <property type="match status" value="1"/>
</dbReference>
<gene>
    <name evidence="7" type="ORF">FGS76_16885</name>
</gene>
<dbReference type="PANTHER" id="PTHR30055:SF234">
    <property type="entry name" value="HTH-TYPE TRANSCRIPTIONAL REGULATOR BETI"/>
    <property type="match status" value="1"/>
</dbReference>
<dbReference type="InterPro" id="IPR050109">
    <property type="entry name" value="HTH-type_TetR-like_transc_reg"/>
</dbReference>